<comment type="caution">
    <text evidence="1">The sequence shown here is derived from an EMBL/GenBank/DDBJ whole genome shotgun (WGS) entry which is preliminary data.</text>
</comment>
<gene>
    <name evidence="1" type="ORF">NS331_11005</name>
</gene>
<sequence>MKHYEVAALLGISHATLSIVLNAKGKYGSGEASTGRVADKVIHTFGHYTCPYLTSDGGGGEPVVISADRCRAYAWRSAPTSNPREMQHWQACQKCPHKVACAPAPPREVKPRKPRGAE</sequence>
<reference evidence="1 2" key="1">
    <citation type="journal article" date="2016" name="Front. Microbiol.">
        <title>Genomic Resource of Rice Seed Associated Bacteria.</title>
        <authorList>
            <person name="Midha S."/>
            <person name="Bansal K."/>
            <person name="Sharma S."/>
            <person name="Kumar N."/>
            <person name="Patil P.P."/>
            <person name="Chaudhry V."/>
            <person name="Patil P.B."/>
        </authorList>
    </citation>
    <scope>NUCLEOTIDE SEQUENCE [LARGE SCALE GENOMIC DNA]</scope>
    <source>
        <strain evidence="1 2">NS331</strain>
    </source>
</reference>
<accession>A0A147GWA9</accession>
<protein>
    <submittedName>
        <fullName evidence="1">Uncharacterized protein</fullName>
    </submittedName>
</protein>
<evidence type="ECO:0000313" key="2">
    <source>
        <dbReference type="Proteomes" id="UP000072741"/>
    </source>
</evidence>
<keyword evidence="2" id="KW-1185">Reference proteome</keyword>
<dbReference type="EMBL" id="LDSL01000064">
    <property type="protein sequence ID" value="KTT21925.1"/>
    <property type="molecule type" value="Genomic_DNA"/>
</dbReference>
<evidence type="ECO:0000313" key="1">
    <source>
        <dbReference type="EMBL" id="KTT21925.1"/>
    </source>
</evidence>
<organism evidence="1 2">
    <name type="scientific">Pseudacidovorax intermedius</name>
    <dbReference type="NCBI Taxonomy" id="433924"/>
    <lineage>
        <taxon>Bacteria</taxon>
        <taxon>Pseudomonadati</taxon>
        <taxon>Pseudomonadota</taxon>
        <taxon>Betaproteobacteria</taxon>
        <taxon>Burkholderiales</taxon>
        <taxon>Comamonadaceae</taxon>
        <taxon>Pseudacidovorax</taxon>
    </lineage>
</organism>
<name>A0A147GWA9_9BURK</name>
<dbReference type="AlphaFoldDB" id="A0A147GWA9"/>
<proteinExistence type="predicted"/>
<dbReference type="Proteomes" id="UP000072741">
    <property type="component" value="Unassembled WGS sequence"/>
</dbReference>